<proteinExistence type="predicted"/>
<evidence type="ECO:0000313" key="1">
    <source>
        <dbReference type="EMBL" id="JAH16629.1"/>
    </source>
</evidence>
<organism evidence="1">
    <name type="scientific">Anguilla anguilla</name>
    <name type="common">European freshwater eel</name>
    <name type="synonym">Muraena anguilla</name>
    <dbReference type="NCBI Taxonomy" id="7936"/>
    <lineage>
        <taxon>Eukaryota</taxon>
        <taxon>Metazoa</taxon>
        <taxon>Chordata</taxon>
        <taxon>Craniata</taxon>
        <taxon>Vertebrata</taxon>
        <taxon>Euteleostomi</taxon>
        <taxon>Actinopterygii</taxon>
        <taxon>Neopterygii</taxon>
        <taxon>Teleostei</taxon>
        <taxon>Anguilliformes</taxon>
        <taxon>Anguillidae</taxon>
        <taxon>Anguilla</taxon>
    </lineage>
</organism>
<accession>A0A0E9QIL4</accession>
<protein>
    <submittedName>
        <fullName evidence="1">Uncharacterized protein</fullName>
    </submittedName>
</protein>
<reference evidence="1" key="2">
    <citation type="journal article" date="2015" name="Fish Shellfish Immunol.">
        <title>Early steps in the European eel (Anguilla anguilla)-Vibrio vulnificus interaction in the gills: Role of the RtxA13 toxin.</title>
        <authorList>
            <person name="Callol A."/>
            <person name="Pajuelo D."/>
            <person name="Ebbesson L."/>
            <person name="Teles M."/>
            <person name="MacKenzie S."/>
            <person name="Amaro C."/>
        </authorList>
    </citation>
    <scope>NUCLEOTIDE SEQUENCE</scope>
</reference>
<sequence length="29" mass="3329">MCVCVFVSVCMSVLLMADIRKLLIDLLHY</sequence>
<name>A0A0E9QIL4_ANGAN</name>
<dbReference type="EMBL" id="GBXM01091948">
    <property type="protein sequence ID" value="JAH16629.1"/>
    <property type="molecule type" value="Transcribed_RNA"/>
</dbReference>
<reference evidence="1" key="1">
    <citation type="submission" date="2014-11" db="EMBL/GenBank/DDBJ databases">
        <authorList>
            <person name="Amaro Gonzalez C."/>
        </authorList>
    </citation>
    <scope>NUCLEOTIDE SEQUENCE</scope>
</reference>
<dbReference type="AlphaFoldDB" id="A0A0E9QIL4"/>